<accession>A0ABZ0VDB7</accession>
<feature type="chain" id="PRO_5046449023" description="WxL domain-containing protein" evidence="1">
    <location>
        <begin position="28"/>
        <end position="211"/>
    </location>
</feature>
<dbReference type="RefSeq" id="WP_322410938.1">
    <property type="nucleotide sequence ID" value="NZ_CP139779.1"/>
</dbReference>
<organism evidence="2 3">
    <name type="scientific">Microbacterium invictum</name>
    <dbReference type="NCBI Taxonomy" id="515415"/>
    <lineage>
        <taxon>Bacteria</taxon>
        <taxon>Bacillati</taxon>
        <taxon>Actinomycetota</taxon>
        <taxon>Actinomycetes</taxon>
        <taxon>Micrococcales</taxon>
        <taxon>Microbacteriaceae</taxon>
        <taxon>Microbacterium</taxon>
    </lineage>
</organism>
<name>A0ABZ0VDB7_9MICO</name>
<protein>
    <recommendedName>
        <fullName evidence="4">WxL domain-containing protein</fullName>
    </recommendedName>
</protein>
<keyword evidence="3" id="KW-1185">Reference proteome</keyword>
<evidence type="ECO:0000313" key="3">
    <source>
        <dbReference type="Proteomes" id="UP001324533"/>
    </source>
</evidence>
<keyword evidence="1" id="KW-0732">Signal</keyword>
<gene>
    <name evidence="2" type="ORF">T9R20_02255</name>
</gene>
<feature type="signal peptide" evidence="1">
    <location>
        <begin position="1"/>
        <end position="27"/>
    </location>
</feature>
<evidence type="ECO:0000313" key="2">
    <source>
        <dbReference type="EMBL" id="WQB70802.1"/>
    </source>
</evidence>
<dbReference type="EMBL" id="CP139779">
    <property type="protein sequence ID" value="WQB70802.1"/>
    <property type="molecule type" value="Genomic_DNA"/>
</dbReference>
<proteinExistence type="predicted"/>
<reference evidence="2 3" key="1">
    <citation type="submission" date="2023-06" db="EMBL/GenBank/DDBJ databases">
        <title>Rock-solubilizing bacteria, Microbacterium invictum, promotes re-establishment of vegetation in rocky wasteland by accelerating rock bio-weathering and reshaping soil bacterial community.</title>
        <authorList>
            <person name="Liu C."/>
        </authorList>
    </citation>
    <scope>NUCLEOTIDE SEQUENCE [LARGE SCALE GENOMIC DNA]</scope>
    <source>
        <strain evidence="2 3">X-18</strain>
    </source>
</reference>
<dbReference type="Proteomes" id="UP001324533">
    <property type="component" value="Chromosome"/>
</dbReference>
<evidence type="ECO:0000256" key="1">
    <source>
        <dbReference type="SAM" id="SignalP"/>
    </source>
</evidence>
<evidence type="ECO:0008006" key="4">
    <source>
        <dbReference type="Google" id="ProtNLM"/>
    </source>
</evidence>
<sequence length="211" mass="21532">MKFPQGLSARIAVAAVGGLLLAGGASAAIADELDTGDVDVTVDIESTDDGALTLTVDGTSTSLAEVVSGDPTIRQFDGQLPEVTVSDTRDPDSIPDGSFWSVYGQATDFVGQEGQPDIPAGNLGWTPEVIGEYEFITEGDPIGTVLDDGPEASVGLVEGELLYSAFTSEDAVNEGNNAWSATAGLTLKTGADVAPGAYASVLTISLFEDIG</sequence>